<keyword evidence="7" id="KW-1185">Reference proteome</keyword>
<dbReference type="InterPro" id="IPR050397">
    <property type="entry name" value="Env_Response_Regulators"/>
</dbReference>
<dbReference type="SMART" id="SM00100">
    <property type="entry name" value="cNMP"/>
    <property type="match status" value="1"/>
</dbReference>
<sequence length="232" mass="26320">MSTERIADALKRMPMFSSFSDEDLAPMIRGMKIRELGKGQVVHLQGDVCTSMDVVLEGKITVESIGADGSLLRVASFSPGSILGMNLIFSSKNEYPMTVVADIRSSLVSIPRETILEMGRVSFHFIEWLLMEISDRTLLLTDKLGAISMKTIRQKIMEFLEIEYKRQRSEVIRLDLTKKELAERLGVNRTSLSRELDKMRRDKLIDFGRSSITIMRLEAISGSSIMNPHIRY</sequence>
<comment type="caution">
    <text evidence="6">The sequence shown here is derived from an EMBL/GenBank/DDBJ whole genome shotgun (WGS) entry which is preliminary data.</text>
</comment>
<feature type="domain" description="HTH crp-type" evidence="5">
    <location>
        <begin position="150"/>
        <end position="218"/>
    </location>
</feature>
<keyword evidence="3" id="KW-0804">Transcription</keyword>
<dbReference type="SMART" id="SM00419">
    <property type="entry name" value="HTH_CRP"/>
    <property type="match status" value="1"/>
</dbReference>
<proteinExistence type="predicted"/>
<evidence type="ECO:0000256" key="1">
    <source>
        <dbReference type="ARBA" id="ARBA00023015"/>
    </source>
</evidence>
<organism evidence="6 7">
    <name type="scientific">Youngiibacter multivorans</name>
    <dbReference type="NCBI Taxonomy" id="937251"/>
    <lineage>
        <taxon>Bacteria</taxon>
        <taxon>Bacillati</taxon>
        <taxon>Bacillota</taxon>
        <taxon>Clostridia</taxon>
        <taxon>Eubacteriales</taxon>
        <taxon>Clostridiaceae</taxon>
        <taxon>Youngiibacter</taxon>
    </lineage>
</organism>
<dbReference type="PANTHER" id="PTHR24567">
    <property type="entry name" value="CRP FAMILY TRANSCRIPTIONAL REGULATORY PROTEIN"/>
    <property type="match status" value="1"/>
</dbReference>
<dbReference type="Pfam" id="PF13545">
    <property type="entry name" value="HTH_Crp_2"/>
    <property type="match status" value="1"/>
</dbReference>
<dbReference type="Pfam" id="PF00027">
    <property type="entry name" value="cNMP_binding"/>
    <property type="match status" value="1"/>
</dbReference>
<evidence type="ECO:0000256" key="2">
    <source>
        <dbReference type="ARBA" id="ARBA00023125"/>
    </source>
</evidence>
<dbReference type="InterPro" id="IPR000595">
    <property type="entry name" value="cNMP-bd_dom"/>
</dbReference>
<dbReference type="CDD" id="cd00038">
    <property type="entry name" value="CAP_ED"/>
    <property type="match status" value="1"/>
</dbReference>
<dbReference type="InterPro" id="IPR036390">
    <property type="entry name" value="WH_DNA-bd_sf"/>
</dbReference>
<dbReference type="Gene3D" id="2.60.120.10">
    <property type="entry name" value="Jelly Rolls"/>
    <property type="match status" value="1"/>
</dbReference>
<evidence type="ECO:0000256" key="3">
    <source>
        <dbReference type="ARBA" id="ARBA00023163"/>
    </source>
</evidence>
<dbReference type="PROSITE" id="PS50042">
    <property type="entry name" value="CNMP_BINDING_3"/>
    <property type="match status" value="1"/>
</dbReference>
<dbReference type="EMBL" id="JAGGKC010000026">
    <property type="protein sequence ID" value="MBP1920261.1"/>
    <property type="molecule type" value="Genomic_DNA"/>
</dbReference>
<gene>
    <name evidence="6" type="ORF">J2Z34_002772</name>
</gene>
<dbReference type="InterPro" id="IPR012318">
    <property type="entry name" value="HTH_CRP"/>
</dbReference>
<evidence type="ECO:0000259" key="5">
    <source>
        <dbReference type="PROSITE" id="PS51063"/>
    </source>
</evidence>
<evidence type="ECO:0000313" key="6">
    <source>
        <dbReference type="EMBL" id="MBP1920261.1"/>
    </source>
</evidence>
<reference evidence="6 7" key="1">
    <citation type="submission" date="2021-03" db="EMBL/GenBank/DDBJ databases">
        <title>Genomic Encyclopedia of Type Strains, Phase IV (KMG-IV): sequencing the most valuable type-strain genomes for metagenomic binning, comparative biology and taxonomic classification.</title>
        <authorList>
            <person name="Goeker M."/>
        </authorList>
    </citation>
    <scope>NUCLEOTIDE SEQUENCE [LARGE SCALE GENOMIC DNA]</scope>
    <source>
        <strain evidence="6 7">DSM 6139</strain>
    </source>
</reference>
<dbReference type="RefSeq" id="WP_209460440.1">
    <property type="nucleotide sequence ID" value="NZ_JAGGKC010000026.1"/>
</dbReference>
<feature type="domain" description="Cyclic nucleotide-binding" evidence="4">
    <location>
        <begin position="15"/>
        <end position="118"/>
    </location>
</feature>
<keyword evidence="1" id="KW-0805">Transcription regulation</keyword>
<dbReference type="InterPro" id="IPR018490">
    <property type="entry name" value="cNMP-bd_dom_sf"/>
</dbReference>
<dbReference type="InterPro" id="IPR014710">
    <property type="entry name" value="RmlC-like_jellyroll"/>
</dbReference>
<dbReference type="PROSITE" id="PS51063">
    <property type="entry name" value="HTH_CRP_2"/>
    <property type="match status" value="1"/>
</dbReference>
<evidence type="ECO:0000259" key="4">
    <source>
        <dbReference type="PROSITE" id="PS50042"/>
    </source>
</evidence>
<keyword evidence="2" id="KW-0238">DNA-binding</keyword>
<dbReference type="Proteomes" id="UP001519271">
    <property type="component" value="Unassembled WGS sequence"/>
</dbReference>
<dbReference type="SUPFAM" id="SSF51206">
    <property type="entry name" value="cAMP-binding domain-like"/>
    <property type="match status" value="1"/>
</dbReference>
<accession>A0ABS4G6V5</accession>
<protein>
    <submittedName>
        <fullName evidence="6">CRP-like cAMP-binding protein</fullName>
    </submittedName>
</protein>
<dbReference type="SUPFAM" id="SSF46785">
    <property type="entry name" value="Winged helix' DNA-binding domain"/>
    <property type="match status" value="1"/>
</dbReference>
<name>A0ABS4G6V5_9CLOT</name>
<dbReference type="PANTHER" id="PTHR24567:SF58">
    <property type="entry name" value="CYCLIC AMP-BINDING REGULATORY PROTEIN"/>
    <property type="match status" value="1"/>
</dbReference>
<evidence type="ECO:0000313" key="7">
    <source>
        <dbReference type="Proteomes" id="UP001519271"/>
    </source>
</evidence>